<feature type="region of interest" description="Disordered" evidence="1">
    <location>
        <begin position="243"/>
        <end position="272"/>
    </location>
</feature>
<reference evidence="2 3" key="1">
    <citation type="journal article" date="2012" name="PLoS Pathog.">
        <title>Diverse lifestyles and strategies of plant pathogenesis encoded in the genomes of eighteen Dothideomycetes fungi.</title>
        <authorList>
            <person name="Ohm R.A."/>
            <person name="Feau N."/>
            <person name="Henrissat B."/>
            <person name="Schoch C.L."/>
            <person name="Horwitz B.A."/>
            <person name="Barry K.W."/>
            <person name="Condon B.J."/>
            <person name="Copeland A.C."/>
            <person name="Dhillon B."/>
            <person name="Glaser F."/>
            <person name="Hesse C.N."/>
            <person name="Kosti I."/>
            <person name="LaButti K."/>
            <person name="Lindquist E.A."/>
            <person name="Lucas S."/>
            <person name="Salamov A.A."/>
            <person name="Bradshaw R.E."/>
            <person name="Ciuffetti L."/>
            <person name="Hamelin R.C."/>
            <person name="Kema G.H.J."/>
            <person name="Lawrence C."/>
            <person name="Scott J.A."/>
            <person name="Spatafora J.W."/>
            <person name="Turgeon B.G."/>
            <person name="de Wit P.J.G.M."/>
            <person name="Zhong S."/>
            <person name="Goodwin S.B."/>
            <person name="Grigoriev I.V."/>
        </authorList>
    </citation>
    <scope>NUCLEOTIDE SEQUENCE [LARGE SCALE GENOMIC DNA]</scope>
    <source>
        <strain evidence="2 3">UAMH 10762</strain>
    </source>
</reference>
<dbReference type="InterPro" id="IPR019021">
    <property type="entry name" value="Mms22"/>
</dbReference>
<dbReference type="OMA" id="DNRIDYM"/>
<dbReference type="PANTHER" id="PTHR28122">
    <property type="entry name" value="E3 UBIQUITIN-PROTEIN LIGASE SUBSTRATE RECEPTOR MMS22"/>
    <property type="match status" value="1"/>
</dbReference>
<proteinExistence type="predicted"/>
<protein>
    <submittedName>
        <fullName evidence="2">Uncharacterized protein</fullName>
    </submittedName>
</protein>
<organism evidence="2 3">
    <name type="scientific">Baudoinia panamericana (strain UAMH 10762)</name>
    <name type="common">Angels' share fungus</name>
    <name type="synonym">Baudoinia compniacensis (strain UAMH 10762)</name>
    <dbReference type="NCBI Taxonomy" id="717646"/>
    <lineage>
        <taxon>Eukaryota</taxon>
        <taxon>Fungi</taxon>
        <taxon>Dikarya</taxon>
        <taxon>Ascomycota</taxon>
        <taxon>Pezizomycotina</taxon>
        <taxon>Dothideomycetes</taxon>
        <taxon>Dothideomycetidae</taxon>
        <taxon>Mycosphaerellales</taxon>
        <taxon>Teratosphaeriaceae</taxon>
        <taxon>Baudoinia</taxon>
    </lineage>
</organism>
<dbReference type="GeneID" id="19116776"/>
<dbReference type="Pfam" id="PF09462">
    <property type="entry name" value="Mus7"/>
    <property type="match status" value="1"/>
</dbReference>
<dbReference type="OrthoDB" id="2386201at2759"/>
<dbReference type="EMBL" id="KB445557">
    <property type="protein sequence ID" value="EMC95455.1"/>
    <property type="molecule type" value="Genomic_DNA"/>
</dbReference>
<feature type="compositionally biased region" description="Basic residues" evidence="1">
    <location>
        <begin position="263"/>
        <end position="272"/>
    </location>
</feature>
<name>M2N9G5_BAUPA</name>
<dbReference type="RefSeq" id="XP_007677602.1">
    <property type="nucleotide sequence ID" value="XM_007679412.1"/>
</dbReference>
<dbReference type="eggNOG" id="ENOG502QSDS">
    <property type="taxonomic scope" value="Eukaryota"/>
</dbReference>
<dbReference type="STRING" id="717646.M2N9G5"/>
<feature type="region of interest" description="Disordered" evidence="1">
    <location>
        <begin position="56"/>
        <end position="90"/>
    </location>
</feature>
<evidence type="ECO:0000313" key="2">
    <source>
        <dbReference type="EMBL" id="EMC95455.1"/>
    </source>
</evidence>
<keyword evidence="3" id="KW-1185">Reference proteome</keyword>
<evidence type="ECO:0000256" key="1">
    <source>
        <dbReference type="SAM" id="MobiDB-lite"/>
    </source>
</evidence>
<evidence type="ECO:0000313" key="3">
    <source>
        <dbReference type="Proteomes" id="UP000011761"/>
    </source>
</evidence>
<gene>
    <name evidence="2" type="ORF">BAUCODRAFT_72890</name>
</gene>
<dbReference type="HOGENOM" id="CLU_000374_2_0_1"/>
<dbReference type="GO" id="GO:0000724">
    <property type="term" value="P:double-strand break repair via homologous recombination"/>
    <property type="evidence" value="ECO:0007669"/>
    <property type="project" value="TreeGrafter"/>
</dbReference>
<dbReference type="KEGG" id="bcom:BAUCODRAFT_72890"/>
<feature type="region of interest" description="Disordered" evidence="1">
    <location>
        <begin position="292"/>
        <end position="323"/>
    </location>
</feature>
<accession>M2N9G5</accession>
<sequence>DFAESDASPAVLNRRPLRARTEKQLHPYLHDRTLYHQQWRQRGLKPVHFRIVHDGVEETQSQSSDPMLAASTRRNHKPSVTRIREPKITDALRGINQQRQSFSEERGGVSAFERPRTVIKRTRGWQRQQRPKQQSCGHRLSILDVTPVMSNDAPLPQFLRLARRQAQQQTNHGRHSPSNKVVRLATEDDTAEANQTLNAWREGTIAPCHTMRRLLTDFEKHRLPPPADEGLSEDRYVPLRDISNLQQGRLPQPLRKSASLEKKSRRVVTTTRRHRQTQLELIVLRRDRADAVSESQDRSAQMGDPEELDDSLRRRRNRQRPQITTYRNAQLESLESTFDQHHRSLAFVRRINCLTEAVTKPARSVPSTGLQRLRYLQQHEAAHAQPSAVHCQVELSSQTDHFLNNNDHQEQMERARLPLRQRKRLARHLNADSRHYRQPSEPLPDVVIVEDFPIEEPTTTSTILNGLGPFGSRYATDFDVRPLPLGIFFHESTFIGSGDFAASLRLNDRNFATVTGRMRVHVGEQVLEWGPWTEGVASGMAKIPQGIRDASSTLVNLPAEITKAEQLAIVRSNVEHMLRSIVRYCSKCLAFLDPVDRRACIIHLQGLVENLDEVSAELSAEPCVKPDVHVCCLQYTLVIAMQVSQLCNDYMVTHEVKQRTDELVKRSAQKLAEQLYAGRMEDLRATYETLRHHTIREAGIRNDDISLSTAVLLRHGLRRSTNEFKGFAFWDVIEPVLANPTRSGTSVSVLDQVWYGIFTLLPALEVDEYGIARPGSRFQTIPQGWSLPKQLLGRLFSLYPATASGRSSTINDYVRATLSRCYRLVSDWGWSECEPVLSTIFDFFACRGFAQLEHEQSHGSVAYLDVLEASPSLELQPEDQSFHSFLKILALGLLNMRKYGVYSDRKISGIVWRFVPNHGRTYRKDADVKQSDIEALRNHFDLLCTLYFASPPSHRLRPELLQNLVDHTQSHREACRLSVRAWTHLASFQASSALRDEALQPFTVWFQDILVKTVGQYRLAKTEAERDFATARAQGVVAITDCMLTTTIASNQRQIAATLVDVLAGLKRALNATNNLPTAVALIQGCNFWKIFVPFDVSERRLLVVLDEAIQVLKTALTVESKLLRMPESQLESEESQDYGDLDALQALTTGQGGSVAEHSSISEVLQSGVAQLLSNIFGSDGPVEDTILAGLVDVWADIVHSAVEAGRRSLSSFTDEYSIDSWRQLRDTDHKRKWTPYFYARLVVGGVPGDSELQVDSLRVWLVSLVEREALLKHQHLLTAALSNSHNNHAMLHNLPFTRNPRTARFDVSLDIIRVRRLAVLSIVLSNMREDFDKTLRTRPGYVLELRKEYGDLLKALMLAMKSNYQELCVSPNNTSADANAEGSYVEFVQHIISFLQQHTIDICPVDGFFTNSSAFPLPAGDPMYVEGRLKSYVPKLADGRTRKQLAVFVHTVSERAAVDDQQAYLVQQLVSAMDGVLDCSSTQSPSLRHVLLTAIFPAYIRMALSTACSWILALPILEACAMTVDSLMYQSAVTDEQHSKAMKDMLISVLLSLKTPISEVLDHPGLLRLPHSQRVLTLVFEVLRAMLTVSEFLQRSKWAIDNLDSLLPSTHAAALDILARMEGANGAIPESLQNSNTDQFLTWPDTQTFTRQQVENALEKEWYAYDGHYFVRRGTSAREVIVHLADDDTGLQGLLASVKQYCVSYSAVMASGQALVRGRGDHDVCDVDSIVI</sequence>
<dbReference type="PANTHER" id="PTHR28122:SF1">
    <property type="entry name" value="E3 UBIQUITIN-PROTEIN LIGASE SUBSTRATE RECEPTOR MMS22"/>
    <property type="match status" value="1"/>
</dbReference>
<dbReference type="GO" id="GO:0031297">
    <property type="term" value="P:replication fork processing"/>
    <property type="evidence" value="ECO:0007669"/>
    <property type="project" value="InterPro"/>
</dbReference>
<dbReference type="Proteomes" id="UP000011761">
    <property type="component" value="Unassembled WGS sequence"/>
</dbReference>
<dbReference type="GO" id="GO:0005634">
    <property type="term" value="C:nucleus"/>
    <property type="evidence" value="ECO:0007669"/>
    <property type="project" value="InterPro"/>
</dbReference>
<dbReference type="GO" id="GO:0035361">
    <property type="term" value="C:Cul8-RING ubiquitin ligase complex"/>
    <property type="evidence" value="ECO:0007669"/>
    <property type="project" value="TreeGrafter"/>
</dbReference>
<feature type="non-terminal residue" evidence="2">
    <location>
        <position position="1"/>
    </location>
</feature>